<name>A0ABY9Q4M2_9FIRM</name>
<evidence type="ECO:0000313" key="1">
    <source>
        <dbReference type="EMBL" id="WMT82941.1"/>
    </source>
</evidence>
<sequence>MNKDKYYKMTEQILKEYNYMLHVIKLINLELEEETNTDYVSKLKYIKNKHEIIIKKIDIAINNMSDEEYCLFDSWYINKERPMNIMCKMNISKSTYYDMKEKLIFKVSEIIYPKFIRDMYENHLF</sequence>
<protein>
    <recommendedName>
        <fullName evidence="3">Transcriptional regulator</fullName>
    </recommendedName>
</protein>
<reference evidence="1 2" key="1">
    <citation type="submission" date="2022-07" db="EMBL/GenBank/DDBJ databases">
        <title>Genome sequence of Terrisporobacter mayombei DSM6539.</title>
        <authorList>
            <person name="Boeer T."/>
            <person name="Bengelsdorf F.R."/>
            <person name="Daniel R."/>
            <person name="Poehlein A."/>
        </authorList>
    </citation>
    <scope>NUCLEOTIDE SEQUENCE [LARGE SCALE GENOMIC DNA]</scope>
    <source>
        <strain evidence="1 2">DSM 6539</strain>
    </source>
</reference>
<evidence type="ECO:0008006" key="3">
    <source>
        <dbReference type="Google" id="ProtNLM"/>
    </source>
</evidence>
<evidence type="ECO:0000313" key="2">
    <source>
        <dbReference type="Proteomes" id="UP001235030"/>
    </source>
</evidence>
<proteinExistence type="predicted"/>
<dbReference type="InterPro" id="IPR010861">
    <property type="entry name" value="DUF1492"/>
</dbReference>
<keyword evidence="2" id="KW-1185">Reference proteome</keyword>
<accession>A0ABY9Q4M2</accession>
<gene>
    <name evidence="1" type="ORF">TEMA_34390</name>
</gene>
<dbReference type="Pfam" id="PF07374">
    <property type="entry name" value="DUF1492"/>
    <property type="match status" value="1"/>
</dbReference>
<dbReference type="Proteomes" id="UP001235030">
    <property type="component" value="Chromosome"/>
</dbReference>
<organism evidence="1 2">
    <name type="scientific">Terrisporobacter mayombei</name>
    <dbReference type="NCBI Taxonomy" id="1541"/>
    <lineage>
        <taxon>Bacteria</taxon>
        <taxon>Bacillati</taxon>
        <taxon>Bacillota</taxon>
        <taxon>Clostridia</taxon>
        <taxon>Peptostreptococcales</taxon>
        <taxon>Peptostreptococcaceae</taxon>
        <taxon>Terrisporobacter</taxon>
    </lineage>
</organism>
<dbReference type="EMBL" id="CP101637">
    <property type="protein sequence ID" value="WMT82941.1"/>
    <property type="molecule type" value="Genomic_DNA"/>
</dbReference>
<dbReference type="RefSeq" id="WP_228105324.1">
    <property type="nucleotide sequence ID" value="NZ_CP101637.1"/>
</dbReference>